<evidence type="ECO:0000259" key="7">
    <source>
        <dbReference type="Pfam" id="PF01490"/>
    </source>
</evidence>
<dbReference type="AlphaFoldDB" id="A0A194XEH9"/>
<evidence type="ECO:0000313" key="8">
    <source>
        <dbReference type="EMBL" id="KUJ18595.1"/>
    </source>
</evidence>
<dbReference type="RefSeq" id="XP_018072950.1">
    <property type="nucleotide sequence ID" value="XM_018216807.1"/>
</dbReference>
<reference evidence="8 9" key="1">
    <citation type="submission" date="2015-10" db="EMBL/GenBank/DDBJ databases">
        <title>Full genome of DAOMC 229536 Phialocephala scopiformis, a fungal endophyte of spruce producing the potent anti-insectan compound rugulosin.</title>
        <authorList>
            <consortium name="DOE Joint Genome Institute"/>
            <person name="Walker A.K."/>
            <person name="Frasz S.L."/>
            <person name="Seifert K.A."/>
            <person name="Miller J.D."/>
            <person name="Mondo S.J."/>
            <person name="Labutti K."/>
            <person name="Lipzen A."/>
            <person name="Dockter R."/>
            <person name="Kennedy M."/>
            <person name="Grigoriev I.V."/>
            <person name="Spatafora J.W."/>
        </authorList>
    </citation>
    <scope>NUCLEOTIDE SEQUENCE [LARGE SCALE GENOMIC DNA]</scope>
    <source>
        <strain evidence="8 9">CBS 120377</strain>
    </source>
</reference>
<keyword evidence="4 6" id="KW-1133">Transmembrane helix</keyword>
<gene>
    <name evidence="8" type="ORF">LY89DRAFT_696142</name>
</gene>
<evidence type="ECO:0000256" key="3">
    <source>
        <dbReference type="ARBA" id="ARBA00022692"/>
    </source>
</evidence>
<feature type="domain" description="Amino acid transporter transmembrane" evidence="7">
    <location>
        <begin position="118"/>
        <end position="486"/>
    </location>
</feature>
<accession>A0A194XEH9</accession>
<organism evidence="8 9">
    <name type="scientific">Mollisia scopiformis</name>
    <name type="common">Conifer needle endophyte fungus</name>
    <name type="synonym">Phialocephala scopiformis</name>
    <dbReference type="NCBI Taxonomy" id="149040"/>
    <lineage>
        <taxon>Eukaryota</taxon>
        <taxon>Fungi</taxon>
        <taxon>Dikarya</taxon>
        <taxon>Ascomycota</taxon>
        <taxon>Pezizomycotina</taxon>
        <taxon>Leotiomycetes</taxon>
        <taxon>Helotiales</taxon>
        <taxon>Mollisiaceae</taxon>
        <taxon>Mollisia</taxon>
    </lineage>
</organism>
<evidence type="ECO:0000256" key="2">
    <source>
        <dbReference type="ARBA" id="ARBA00008066"/>
    </source>
</evidence>
<proteinExistence type="inferred from homology"/>
<dbReference type="EMBL" id="KQ947412">
    <property type="protein sequence ID" value="KUJ18595.1"/>
    <property type="molecule type" value="Genomic_DNA"/>
</dbReference>
<feature type="transmembrane region" description="Helical" evidence="6">
    <location>
        <begin position="231"/>
        <end position="250"/>
    </location>
</feature>
<feature type="transmembrane region" description="Helical" evidence="6">
    <location>
        <begin position="144"/>
        <end position="168"/>
    </location>
</feature>
<protein>
    <submittedName>
        <fullName evidence="8">Amino acid transporter-like protein</fullName>
    </submittedName>
</protein>
<dbReference type="Proteomes" id="UP000070700">
    <property type="component" value="Unassembled WGS sequence"/>
</dbReference>
<dbReference type="InParanoid" id="A0A194XEH9"/>
<evidence type="ECO:0000256" key="4">
    <source>
        <dbReference type="ARBA" id="ARBA00022989"/>
    </source>
</evidence>
<feature type="transmembrane region" description="Helical" evidence="6">
    <location>
        <begin position="393"/>
        <end position="415"/>
    </location>
</feature>
<feature type="transmembrane region" description="Helical" evidence="6">
    <location>
        <begin position="436"/>
        <end position="455"/>
    </location>
</feature>
<evidence type="ECO:0000313" key="9">
    <source>
        <dbReference type="Proteomes" id="UP000070700"/>
    </source>
</evidence>
<keyword evidence="3 6" id="KW-0812">Transmembrane</keyword>
<sequence length="573" mass="63999">MANQMAIMGGGGGDPRLSMGEGQVPIPAPVRHKLHDPNVQIEEYFYYARIQRAQERQGLGPVERGRIANGEDVSTTGSEVIVGGDEKTDEKRPDLPRTATNIVTPQEWENASRAARNATWPSIVYLITTDILGPSNAPWAISQFGYVGGVMTYTFMGIMAFYAGWMIWRMFLKLDSDKYPMRTFGDMGFRIYGKETRHGMNILQSIQLLFNVGVIIIVNGQSLSQMSKFKLCFMVCILIWPICGLIVGQIRTLAKFGWIANFAIWLNVIWIFMTIGVAANSPPNYAAALATFNTPQGPIQHTVWIPSGSTFDSQLGAAMQIVYAYGGAMLYCEFMAEMRRPFDFIKAQFVAEIFIYVCYLMFGLVLYSQQGQFTYNPANQGLSPYTWQTVTNAINLVSGLIAGVLYGNIGIKVIYQNIVQDLLGGPELTTKRGKMLWVGMVPIYWAIAFIIGSAIPQFTNVSSMVAATCIMQFTYTFPAILYVGIKVQEDAIHPDETFDPATGQVHRIDSWRQWSRWRRGIFGKQWYLKTFNFLFFLASLTTAALGMYASGTGLREDFETGTSTSFSCKSPLQ</sequence>
<dbReference type="GeneID" id="28826533"/>
<evidence type="ECO:0000256" key="5">
    <source>
        <dbReference type="ARBA" id="ARBA00023136"/>
    </source>
</evidence>
<dbReference type="OrthoDB" id="40134at2759"/>
<dbReference type="GO" id="GO:0016020">
    <property type="term" value="C:membrane"/>
    <property type="evidence" value="ECO:0007669"/>
    <property type="project" value="UniProtKB-SubCell"/>
</dbReference>
<feature type="transmembrane region" description="Helical" evidence="6">
    <location>
        <begin position="461"/>
        <end position="483"/>
    </location>
</feature>
<feature type="transmembrane region" description="Helical" evidence="6">
    <location>
        <begin position="349"/>
        <end position="367"/>
    </location>
</feature>
<feature type="transmembrane region" description="Helical" evidence="6">
    <location>
        <begin position="256"/>
        <end position="279"/>
    </location>
</feature>
<keyword evidence="9" id="KW-1185">Reference proteome</keyword>
<evidence type="ECO:0000256" key="6">
    <source>
        <dbReference type="SAM" id="Phobius"/>
    </source>
</evidence>
<dbReference type="GO" id="GO:0015179">
    <property type="term" value="F:L-amino acid transmembrane transporter activity"/>
    <property type="evidence" value="ECO:0007669"/>
    <property type="project" value="TreeGrafter"/>
</dbReference>
<dbReference type="Pfam" id="PF01490">
    <property type="entry name" value="Aa_trans"/>
    <property type="match status" value="1"/>
</dbReference>
<dbReference type="PANTHER" id="PTHR22950:SF461">
    <property type="entry name" value="AMINO ACID TRANSPORTER TRANSMEMBRANE DOMAIN-CONTAINING PROTEIN"/>
    <property type="match status" value="1"/>
</dbReference>
<evidence type="ECO:0000256" key="1">
    <source>
        <dbReference type="ARBA" id="ARBA00004141"/>
    </source>
</evidence>
<dbReference type="PANTHER" id="PTHR22950">
    <property type="entry name" value="AMINO ACID TRANSPORTER"/>
    <property type="match status" value="1"/>
</dbReference>
<comment type="similarity">
    <text evidence="2">Belongs to the amino acid/polyamine transporter 2 family.</text>
</comment>
<comment type="subcellular location">
    <subcellularLocation>
        <location evidence="1">Membrane</location>
        <topology evidence="1">Multi-pass membrane protein</topology>
    </subcellularLocation>
</comment>
<dbReference type="InterPro" id="IPR013057">
    <property type="entry name" value="AA_transpt_TM"/>
</dbReference>
<name>A0A194XEH9_MOLSC</name>
<feature type="transmembrane region" description="Helical" evidence="6">
    <location>
        <begin position="202"/>
        <end position="219"/>
    </location>
</feature>
<keyword evidence="5 6" id="KW-0472">Membrane</keyword>
<dbReference type="KEGG" id="psco:LY89DRAFT_696142"/>
<feature type="transmembrane region" description="Helical" evidence="6">
    <location>
        <begin position="526"/>
        <end position="549"/>
    </location>
</feature>